<sequence>MNLDTSVQDDIVTYDGAFVTKYVPTVRASTTTIYNSDIGTPDPTVPGTTVPNNDRGGSSGEASEHHQQYEVDNAHSVHTTTEAADAGFNTSYANGAPLCTAGLNISTNDGNEEDGGLEHRESYDDADTVTGIQFEYGEQEYDGAVHKRSRFDCEVVETSRNNGETSNTCNCHDSV</sequence>
<name>A0A0A9YZE5_LYGHE</name>
<keyword evidence="2" id="KW-0808">Transferase</keyword>
<feature type="region of interest" description="Disordered" evidence="1">
    <location>
        <begin position="33"/>
        <end position="67"/>
    </location>
</feature>
<organism evidence="2">
    <name type="scientific">Lygus hesperus</name>
    <name type="common">Western plant bug</name>
    <dbReference type="NCBI Taxonomy" id="30085"/>
    <lineage>
        <taxon>Eukaryota</taxon>
        <taxon>Metazoa</taxon>
        <taxon>Ecdysozoa</taxon>
        <taxon>Arthropoda</taxon>
        <taxon>Hexapoda</taxon>
        <taxon>Insecta</taxon>
        <taxon>Pterygota</taxon>
        <taxon>Neoptera</taxon>
        <taxon>Paraneoptera</taxon>
        <taxon>Hemiptera</taxon>
        <taxon>Heteroptera</taxon>
        <taxon>Panheteroptera</taxon>
        <taxon>Cimicomorpha</taxon>
        <taxon>Miridae</taxon>
        <taxon>Mirini</taxon>
        <taxon>Lygus</taxon>
    </lineage>
</organism>
<dbReference type="EMBL" id="GBHO01006050">
    <property type="protein sequence ID" value="JAG37554.1"/>
    <property type="molecule type" value="Transcribed_RNA"/>
</dbReference>
<accession>A0A0A9YZE5</accession>
<feature type="compositionally biased region" description="Low complexity" evidence="1">
    <location>
        <begin position="39"/>
        <end position="54"/>
    </location>
</feature>
<gene>
    <name evidence="2" type="primary">KPK1</name>
    <name evidence="2" type="ORF">CM83_4503</name>
</gene>
<proteinExistence type="predicted"/>
<protein>
    <submittedName>
        <fullName evidence="2">Protein kinase PVPK-1</fullName>
    </submittedName>
</protein>
<dbReference type="GO" id="GO:0016301">
    <property type="term" value="F:kinase activity"/>
    <property type="evidence" value="ECO:0007669"/>
    <property type="project" value="UniProtKB-KW"/>
</dbReference>
<keyword evidence="2" id="KW-0418">Kinase</keyword>
<reference evidence="2" key="2">
    <citation type="submission" date="2014-07" db="EMBL/GenBank/DDBJ databases">
        <authorList>
            <person name="Hull J."/>
        </authorList>
    </citation>
    <scope>NUCLEOTIDE SEQUENCE</scope>
</reference>
<reference evidence="2" key="1">
    <citation type="journal article" date="2014" name="PLoS ONE">
        <title>Transcriptome-Based Identification of ABC Transporters in the Western Tarnished Plant Bug Lygus hesperus.</title>
        <authorList>
            <person name="Hull J.J."/>
            <person name="Chaney K."/>
            <person name="Geib S.M."/>
            <person name="Fabrick J.A."/>
            <person name="Brent C.S."/>
            <person name="Walsh D."/>
            <person name="Lavine L.C."/>
        </authorList>
    </citation>
    <scope>NUCLEOTIDE SEQUENCE</scope>
</reference>
<evidence type="ECO:0000256" key="1">
    <source>
        <dbReference type="SAM" id="MobiDB-lite"/>
    </source>
</evidence>
<dbReference type="AlphaFoldDB" id="A0A0A9YZE5"/>
<evidence type="ECO:0000313" key="2">
    <source>
        <dbReference type="EMBL" id="JAG37554.1"/>
    </source>
</evidence>